<name>A0A0G1UX71_9BACT</name>
<feature type="non-terminal residue" evidence="1">
    <location>
        <position position="23"/>
    </location>
</feature>
<protein>
    <submittedName>
        <fullName evidence="1">Uncharacterized protein</fullName>
    </submittedName>
</protein>
<proteinExistence type="predicted"/>
<evidence type="ECO:0000313" key="2">
    <source>
        <dbReference type="Proteomes" id="UP000034600"/>
    </source>
</evidence>
<sequence>MEEVGDYGYRMRIKETHDIPASS</sequence>
<accession>A0A0G1UX71</accession>
<evidence type="ECO:0000313" key="1">
    <source>
        <dbReference type="EMBL" id="KKU98651.1"/>
    </source>
</evidence>
<comment type="caution">
    <text evidence="1">The sequence shown here is derived from an EMBL/GenBank/DDBJ whole genome shotgun (WGS) entry which is preliminary data.</text>
</comment>
<reference evidence="1 2" key="1">
    <citation type="journal article" date="2015" name="Nature">
        <title>rRNA introns, odd ribosomes, and small enigmatic genomes across a large radiation of phyla.</title>
        <authorList>
            <person name="Brown C.T."/>
            <person name="Hug L.A."/>
            <person name="Thomas B.C."/>
            <person name="Sharon I."/>
            <person name="Castelle C.J."/>
            <person name="Singh A."/>
            <person name="Wilkins M.J."/>
            <person name="Williams K.H."/>
            <person name="Banfield J.F."/>
        </authorList>
    </citation>
    <scope>NUCLEOTIDE SEQUENCE [LARGE SCALE GENOMIC DNA]</scope>
</reference>
<gene>
    <name evidence="1" type="ORF">UY32_C0018G0012</name>
</gene>
<dbReference type="EMBL" id="LCPO01000018">
    <property type="protein sequence ID" value="KKU98651.1"/>
    <property type="molecule type" value="Genomic_DNA"/>
</dbReference>
<dbReference type="AlphaFoldDB" id="A0A0G1UX71"/>
<dbReference type="Proteomes" id="UP000034600">
    <property type="component" value="Unassembled WGS sequence"/>
</dbReference>
<organism evidence="1 2">
    <name type="scientific">Candidatus Jorgensenbacteria bacterium GW2011_GWC1_48_8</name>
    <dbReference type="NCBI Taxonomy" id="1618666"/>
    <lineage>
        <taxon>Bacteria</taxon>
        <taxon>Candidatus Joergenseniibacteriota</taxon>
    </lineage>
</organism>